<dbReference type="CDD" id="cd07023">
    <property type="entry name" value="S49_Sppa_N_C"/>
    <property type="match status" value="1"/>
</dbReference>
<dbReference type="NCBIfam" id="TIGR00705">
    <property type="entry name" value="SppA_67K"/>
    <property type="match status" value="1"/>
</dbReference>
<sequence>MKFLKMFFAGLLAFVVGSAVMLFLSVVILFGIVGSMTSSEPVTVGEHAILKLDFSEDLIESPSSDPFAGIDFATMTARHQVTLYNALRAIETAKNDPRIQGIYLRPNGGGVATYAILEELREALQDFRQGGKFIIAYNETYGQGGYYLASVADKIYLEPHGGMQWTGVSSTLMFYKGLFDKLDIQAEIFRPTACRYKSAVEPYFLSKMSNANREQMQLLVDSYWNVMAEAVAESRGIELSTLNRLADGLEVSLAQEALDHGMVDGLLFEDQMDDVFREYGAVAKNDGQFEFVTLGQYVSQLNADLKNISSSQIAIVYADGAIVDGEGYGADIYGNTLAAKLAKVRRNDDVKAVVLRVNSPGGSALASDVIWREVELLREKKPVIVSMGSYAASGGYYISCGADAIVADKTTLTGSIGVFGMFLRLEDALKNKLGITFDAVRTNTSADMGVMRPLTGTERAAIMRSVDEVYETFTSYVAEGRNLPLEKVLDIAGGRVWSGTDALALGLVDTNGGLKTAIAIAADKAELGDKFRIVEMTEAPTGFGAFFSGFMAKVKADIVAGELGPWAGEWRKIREAVGQQGVVMYCPYAVQPEM</sequence>
<dbReference type="GO" id="GO:0016020">
    <property type="term" value="C:membrane"/>
    <property type="evidence" value="ECO:0007669"/>
    <property type="project" value="UniProtKB-SubCell"/>
</dbReference>
<organism evidence="10 11">
    <name type="scientific">Alistipes putredinis</name>
    <dbReference type="NCBI Taxonomy" id="28117"/>
    <lineage>
        <taxon>Bacteria</taxon>
        <taxon>Pseudomonadati</taxon>
        <taxon>Bacteroidota</taxon>
        <taxon>Bacteroidia</taxon>
        <taxon>Bacteroidales</taxon>
        <taxon>Rikenellaceae</taxon>
        <taxon>Alistipes</taxon>
    </lineage>
</organism>
<keyword evidence="4" id="KW-0378">Hydrolase</keyword>
<dbReference type="NCBIfam" id="TIGR00706">
    <property type="entry name" value="SppA_dom"/>
    <property type="match status" value="1"/>
</dbReference>
<dbReference type="GeneID" id="73802607"/>
<dbReference type="InterPro" id="IPR002142">
    <property type="entry name" value="Peptidase_S49"/>
</dbReference>
<evidence type="ECO:0000256" key="7">
    <source>
        <dbReference type="PIRSR" id="PIRSR001217-1"/>
    </source>
</evidence>
<comment type="similarity">
    <text evidence="2">Belongs to the peptidase S49 family.</text>
</comment>
<evidence type="ECO:0000256" key="3">
    <source>
        <dbReference type="ARBA" id="ARBA00022670"/>
    </source>
</evidence>
<evidence type="ECO:0000313" key="11">
    <source>
        <dbReference type="Proteomes" id="UP000187417"/>
    </source>
</evidence>
<feature type="domain" description="Peptidase S49" evidence="9">
    <location>
        <begin position="376"/>
        <end position="527"/>
    </location>
</feature>
<dbReference type="Gene3D" id="6.20.330.10">
    <property type="match status" value="1"/>
</dbReference>
<protein>
    <submittedName>
        <fullName evidence="10">Signal peptide peptidase SppA</fullName>
    </submittedName>
</protein>
<keyword evidence="3" id="KW-0645">Protease</keyword>
<dbReference type="InterPro" id="IPR004634">
    <property type="entry name" value="Pept_S49_pIV"/>
</dbReference>
<dbReference type="InterPro" id="IPR004635">
    <property type="entry name" value="Pept_S49_SppA"/>
</dbReference>
<evidence type="ECO:0000256" key="1">
    <source>
        <dbReference type="ARBA" id="ARBA00004370"/>
    </source>
</evidence>
<keyword evidence="6 8" id="KW-0472">Membrane</keyword>
<evidence type="ECO:0000256" key="2">
    <source>
        <dbReference type="ARBA" id="ARBA00008683"/>
    </source>
</evidence>
<evidence type="ECO:0000256" key="8">
    <source>
        <dbReference type="SAM" id="Phobius"/>
    </source>
</evidence>
<feature type="transmembrane region" description="Helical" evidence="8">
    <location>
        <begin position="7"/>
        <end position="33"/>
    </location>
</feature>
<keyword evidence="8" id="KW-1133">Transmembrane helix</keyword>
<keyword evidence="8" id="KW-0812">Transmembrane</keyword>
<evidence type="ECO:0000259" key="9">
    <source>
        <dbReference type="Pfam" id="PF01343"/>
    </source>
</evidence>
<dbReference type="InterPro" id="IPR047217">
    <property type="entry name" value="S49_SppA_67K_type_N"/>
</dbReference>
<dbReference type="Pfam" id="PF01343">
    <property type="entry name" value="Peptidase_S49"/>
    <property type="match status" value="2"/>
</dbReference>
<evidence type="ECO:0000256" key="5">
    <source>
        <dbReference type="ARBA" id="ARBA00022825"/>
    </source>
</evidence>
<gene>
    <name evidence="10" type="ORF">BHV66_05360</name>
</gene>
<dbReference type="GO" id="GO:0006465">
    <property type="term" value="P:signal peptide processing"/>
    <property type="evidence" value="ECO:0007669"/>
    <property type="project" value="InterPro"/>
</dbReference>
<dbReference type="PIRSF" id="PIRSF001217">
    <property type="entry name" value="Protease_4_SppA"/>
    <property type="match status" value="1"/>
</dbReference>
<evidence type="ECO:0000256" key="4">
    <source>
        <dbReference type="ARBA" id="ARBA00022801"/>
    </source>
</evidence>
<dbReference type="GO" id="GO:0008236">
    <property type="term" value="F:serine-type peptidase activity"/>
    <property type="evidence" value="ECO:0007669"/>
    <property type="project" value="UniProtKB-KW"/>
</dbReference>
<dbReference type="InterPro" id="IPR029045">
    <property type="entry name" value="ClpP/crotonase-like_dom_sf"/>
</dbReference>
<keyword evidence="5" id="KW-0720">Serine protease</keyword>
<name>A0A1Q6F7C6_9BACT</name>
<accession>A0A1Q6F7C6</accession>
<dbReference type="PANTHER" id="PTHR33209:SF1">
    <property type="entry name" value="PEPTIDASE S49 DOMAIN-CONTAINING PROTEIN"/>
    <property type="match status" value="1"/>
</dbReference>
<proteinExistence type="inferred from homology"/>
<comment type="caution">
    <text evidence="10">The sequence shown here is derived from an EMBL/GenBank/DDBJ whole genome shotgun (WGS) entry which is preliminary data.</text>
</comment>
<dbReference type="Proteomes" id="UP000187417">
    <property type="component" value="Unassembled WGS sequence"/>
</dbReference>
<dbReference type="SUPFAM" id="SSF52096">
    <property type="entry name" value="ClpP/crotonase"/>
    <property type="match status" value="2"/>
</dbReference>
<dbReference type="RefSeq" id="WP_004328152.1">
    <property type="nucleotide sequence ID" value="NZ_BAAFKT010000017.1"/>
</dbReference>
<dbReference type="AlphaFoldDB" id="A0A1Q6F7C6"/>
<feature type="active site" description="Proton donor/acceptor" evidence="7">
    <location>
        <position position="197"/>
    </location>
</feature>
<reference evidence="10 11" key="1">
    <citation type="journal article" date="2016" name="Nat. Biotechnol.">
        <title>Measurement of bacterial replication rates in microbial communities.</title>
        <authorList>
            <person name="Brown C.T."/>
            <person name="Olm M.R."/>
            <person name="Thomas B.C."/>
            <person name="Banfield J.F."/>
        </authorList>
    </citation>
    <scope>NUCLEOTIDE SEQUENCE [LARGE SCALE GENOMIC DNA]</scope>
    <source>
        <strain evidence="10">CAG:67_53_122</strain>
    </source>
</reference>
<dbReference type="Gene3D" id="3.90.226.10">
    <property type="entry name" value="2-enoyl-CoA Hydratase, Chain A, domain 1"/>
    <property type="match status" value="3"/>
</dbReference>
<dbReference type="STRING" id="28117.BHV66_05360"/>
<comment type="subcellular location">
    <subcellularLocation>
        <location evidence="1">Membrane</location>
    </subcellularLocation>
</comment>
<evidence type="ECO:0000256" key="6">
    <source>
        <dbReference type="ARBA" id="ARBA00023136"/>
    </source>
</evidence>
<feature type="domain" description="Peptidase S49" evidence="9">
    <location>
        <begin position="127"/>
        <end position="272"/>
    </location>
</feature>
<dbReference type="InterPro" id="IPR047272">
    <property type="entry name" value="S49_SppA_C"/>
</dbReference>
<dbReference type="PANTHER" id="PTHR33209">
    <property type="entry name" value="PROTEASE 4"/>
    <property type="match status" value="1"/>
</dbReference>
<evidence type="ECO:0000313" key="10">
    <source>
        <dbReference type="EMBL" id="OKY94592.1"/>
    </source>
</evidence>
<dbReference type="CDD" id="cd07018">
    <property type="entry name" value="S49_SppA_67K_type"/>
    <property type="match status" value="1"/>
</dbReference>
<feature type="active site" description="Nucleophile" evidence="7">
    <location>
        <position position="393"/>
    </location>
</feature>
<dbReference type="EMBL" id="MNQH01000026">
    <property type="protein sequence ID" value="OKY94592.1"/>
    <property type="molecule type" value="Genomic_DNA"/>
</dbReference>